<keyword evidence="3" id="KW-0378">Hydrolase</keyword>
<organism evidence="3 4">
    <name type="scientific">Alaudala cheleensis</name>
    <name type="common">Asian short-toed lark</name>
    <dbReference type="NCBI Taxonomy" id="670337"/>
    <lineage>
        <taxon>Eukaryota</taxon>
        <taxon>Metazoa</taxon>
        <taxon>Chordata</taxon>
        <taxon>Craniata</taxon>
        <taxon>Vertebrata</taxon>
        <taxon>Euteleostomi</taxon>
        <taxon>Archelosauria</taxon>
        <taxon>Archosauria</taxon>
        <taxon>Dinosauria</taxon>
        <taxon>Saurischia</taxon>
        <taxon>Theropoda</taxon>
        <taxon>Coelurosauria</taxon>
        <taxon>Aves</taxon>
        <taxon>Neognathae</taxon>
        <taxon>Neoaves</taxon>
        <taxon>Telluraves</taxon>
        <taxon>Australaves</taxon>
        <taxon>Passeriformes</taxon>
        <taxon>Sylvioidea</taxon>
        <taxon>Alaudidae</taxon>
        <taxon>Alaudala</taxon>
    </lineage>
</organism>
<evidence type="ECO:0000256" key="1">
    <source>
        <dbReference type="ARBA" id="ARBA00022490"/>
    </source>
</evidence>
<keyword evidence="1" id="KW-0963">Cytoplasm</keyword>
<dbReference type="Pfam" id="PF00271">
    <property type="entry name" value="Helicase_C"/>
    <property type="match status" value="1"/>
</dbReference>
<reference evidence="3 4" key="1">
    <citation type="submission" date="2019-09" db="EMBL/GenBank/DDBJ databases">
        <title>Bird 10,000 Genomes (B10K) Project - Family phase.</title>
        <authorList>
            <person name="Zhang G."/>
        </authorList>
    </citation>
    <scope>NUCLEOTIDE SEQUENCE [LARGE SCALE GENOMIC DNA]</scope>
    <source>
        <strain evidence="3">B10K-DU-001-15</strain>
        <tissue evidence="3">Muscle</tissue>
    </source>
</reference>
<dbReference type="SUPFAM" id="SSF52540">
    <property type="entry name" value="P-loop containing nucleoside triphosphate hydrolases"/>
    <property type="match status" value="1"/>
</dbReference>
<dbReference type="PROSITE" id="PS51194">
    <property type="entry name" value="HELICASE_CTER"/>
    <property type="match status" value="1"/>
</dbReference>
<sequence length="354" mass="39731">QIILMSASIDSKELADYFALPVHNGLNPVCVFEVEGRPFAVEEYYLDDLRDIFDFQLRPQSLGEPVIEKKMYQVAVSLIQSFDEFEKRSNREKKNFSDTLQRGSVLVFLPGIGEIRYMHSCLSDKYKRWQVYPLHAHATLEEQSKVFSATVPGYRKVILATNIAESSVTVPDVKYGELSESCNSVYTVFVIFSILVLGLVSRICHCSKHCCWSIKHFCHTSHEGRVTIILSSLQHCPLGATVLKLKKLDIGEPKALLATALSPPTVGDVERTIVQLKELGALTTFVQTEENLHDGELTFLGMVLTELPVEPHLGKLIVLGHVFGCLEECLIIAAALSLRSFFTIPFKKHVDAYR</sequence>
<dbReference type="Gene3D" id="3.40.50.300">
    <property type="entry name" value="P-loop containing nucleotide triphosphate hydrolases"/>
    <property type="match status" value="1"/>
</dbReference>
<dbReference type="Gene3D" id="1.20.120.1080">
    <property type="match status" value="1"/>
</dbReference>
<name>A0A7L2BJP1_9PASS</name>
<feature type="non-terminal residue" evidence="3">
    <location>
        <position position="1"/>
    </location>
</feature>
<dbReference type="CDD" id="cd18791">
    <property type="entry name" value="SF2_C_RHA"/>
    <property type="match status" value="1"/>
</dbReference>
<dbReference type="GO" id="GO:0004386">
    <property type="term" value="F:helicase activity"/>
    <property type="evidence" value="ECO:0007669"/>
    <property type="project" value="UniProtKB-KW"/>
</dbReference>
<dbReference type="Proteomes" id="UP000571582">
    <property type="component" value="Unassembled WGS sequence"/>
</dbReference>
<protein>
    <submittedName>
        <fullName evidence="3">TDRD9 helicase</fullName>
    </submittedName>
</protein>
<dbReference type="AlphaFoldDB" id="A0A7L2BJP1"/>
<dbReference type="PANTHER" id="PTHR18934:SF113">
    <property type="entry name" value="ATP-DEPENDENT RNA HELICASE TDRD9"/>
    <property type="match status" value="1"/>
</dbReference>
<evidence type="ECO:0000259" key="2">
    <source>
        <dbReference type="PROSITE" id="PS51194"/>
    </source>
</evidence>
<keyword evidence="3" id="KW-0067">ATP-binding</keyword>
<feature type="domain" description="Helicase C-terminal" evidence="2">
    <location>
        <begin position="77"/>
        <end position="249"/>
    </location>
</feature>
<dbReference type="InterPro" id="IPR007502">
    <property type="entry name" value="Helicase-assoc_dom"/>
</dbReference>
<comment type="caution">
    <text evidence="3">The sequence shown here is derived from an EMBL/GenBank/DDBJ whole genome shotgun (WGS) entry which is preliminary data.</text>
</comment>
<evidence type="ECO:0000313" key="4">
    <source>
        <dbReference type="Proteomes" id="UP000571582"/>
    </source>
</evidence>
<dbReference type="EMBL" id="VWYE01001495">
    <property type="protein sequence ID" value="NXQ24034.1"/>
    <property type="molecule type" value="Genomic_DNA"/>
</dbReference>
<keyword evidence="3" id="KW-0547">Nucleotide-binding</keyword>
<keyword evidence="3" id="KW-0347">Helicase</keyword>
<dbReference type="GO" id="GO:0003723">
    <property type="term" value="F:RNA binding"/>
    <property type="evidence" value="ECO:0007669"/>
    <property type="project" value="TreeGrafter"/>
</dbReference>
<feature type="non-terminal residue" evidence="3">
    <location>
        <position position="354"/>
    </location>
</feature>
<keyword evidence="4" id="KW-1185">Reference proteome</keyword>
<dbReference type="PANTHER" id="PTHR18934">
    <property type="entry name" value="ATP-DEPENDENT RNA HELICASE"/>
    <property type="match status" value="1"/>
</dbReference>
<gene>
    <name evidence="3" type="primary">Tdrd9</name>
    <name evidence="3" type="ORF">ALACHE_R09875</name>
</gene>
<evidence type="ECO:0000313" key="3">
    <source>
        <dbReference type="EMBL" id="NXQ24034.1"/>
    </source>
</evidence>
<dbReference type="InterPro" id="IPR027417">
    <property type="entry name" value="P-loop_NTPase"/>
</dbReference>
<dbReference type="InterPro" id="IPR001650">
    <property type="entry name" value="Helicase_C-like"/>
</dbReference>
<proteinExistence type="predicted"/>
<accession>A0A7L2BJP1</accession>
<dbReference type="Pfam" id="PF21010">
    <property type="entry name" value="HA2_C"/>
    <property type="match status" value="1"/>
</dbReference>
<dbReference type="SMART" id="SM00847">
    <property type="entry name" value="HA2"/>
    <property type="match status" value="1"/>
</dbReference>